<evidence type="ECO:0000313" key="2">
    <source>
        <dbReference type="EMBL" id="MBX49383.1"/>
    </source>
</evidence>
<accession>A0A2P2P409</accession>
<keyword evidence="1" id="KW-0175">Coiled coil</keyword>
<evidence type="ECO:0000256" key="1">
    <source>
        <dbReference type="SAM" id="Coils"/>
    </source>
</evidence>
<proteinExistence type="predicted"/>
<sequence length="100" mass="11581">MDSSYNEKLQALQVELERVQKENEPPRIMLEIVSRKFSSLQAEVQEKKAQQMMTNLTQNSDTFHGVYDTNKRARLEAPVIRPRQIIVRTDSKDKSLVSSC</sequence>
<dbReference type="EMBL" id="GGEC01068899">
    <property type="protein sequence ID" value="MBX49383.1"/>
    <property type="molecule type" value="Transcribed_RNA"/>
</dbReference>
<name>A0A2P2P409_RHIMU</name>
<protein>
    <submittedName>
        <fullName evidence="2">Uncharacterized protein</fullName>
    </submittedName>
</protein>
<organism evidence="2">
    <name type="scientific">Rhizophora mucronata</name>
    <name type="common">Asiatic mangrove</name>
    <dbReference type="NCBI Taxonomy" id="61149"/>
    <lineage>
        <taxon>Eukaryota</taxon>
        <taxon>Viridiplantae</taxon>
        <taxon>Streptophyta</taxon>
        <taxon>Embryophyta</taxon>
        <taxon>Tracheophyta</taxon>
        <taxon>Spermatophyta</taxon>
        <taxon>Magnoliopsida</taxon>
        <taxon>eudicotyledons</taxon>
        <taxon>Gunneridae</taxon>
        <taxon>Pentapetalae</taxon>
        <taxon>rosids</taxon>
        <taxon>fabids</taxon>
        <taxon>Malpighiales</taxon>
        <taxon>Rhizophoraceae</taxon>
        <taxon>Rhizophora</taxon>
    </lineage>
</organism>
<dbReference type="AlphaFoldDB" id="A0A2P2P409"/>
<reference evidence="2" key="1">
    <citation type="submission" date="2018-02" db="EMBL/GenBank/DDBJ databases">
        <title>Rhizophora mucronata_Transcriptome.</title>
        <authorList>
            <person name="Meera S.P."/>
            <person name="Sreeshan A."/>
            <person name="Augustine A."/>
        </authorList>
    </citation>
    <scope>NUCLEOTIDE SEQUENCE</scope>
    <source>
        <tissue evidence="2">Leaf</tissue>
    </source>
</reference>
<feature type="coiled-coil region" evidence="1">
    <location>
        <begin position="2"/>
        <end position="50"/>
    </location>
</feature>